<accession>X1E673</accession>
<protein>
    <submittedName>
        <fullName evidence="1">Uncharacterized protein</fullName>
    </submittedName>
</protein>
<dbReference type="EMBL" id="BART01021808">
    <property type="protein sequence ID" value="GAH04158.1"/>
    <property type="molecule type" value="Genomic_DNA"/>
</dbReference>
<proteinExistence type="predicted"/>
<gene>
    <name evidence="1" type="ORF">S01H4_40116</name>
</gene>
<dbReference type="AlphaFoldDB" id="X1E673"/>
<name>X1E673_9ZZZZ</name>
<organism evidence="1">
    <name type="scientific">marine sediment metagenome</name>
    <dbReference type="NCBI Taxonomy" id="412755"/>
    <lineage>
        <taxon>unclassified sequences</taxon>
        <taxon>metagenomes</taxon>
        <taxon>ecological metagenomes</taxon>
    </lineage>
</organism>
<reference evidence="1" key="1">
    <citation type="journal article" date="2014" name="Front. Microbiol.">
        <title>High frequency of phylogenetically diverse reductive dehalogenase-homologous genes in deep subseafloor sedimentary metagenomes.</title>
        <authorList>
            <person name="Kawai M."/>
            <person name="Futagami T."/>
            <person name="Toyoda A."/>
            <person name="Takaki Y."/>
            <person name="Nishi S."/>
            <person name="Hori S."/>
            <person name="Arai W."/>
            <person name="Tsubouchi T."/>
            <person name="Morono Y."/>
            <person name="Uchiyama I."/>
            <person name="Ito T."/>
            <person name="Fujiyama A."/>
            <person name="Inagaki F."/>
            <person name="Takami H."/>
        </authorList>
    </citation>
    <scope>NUCLEOTIDE SEQUENCE</scope>
    <source>
        <strain evidence="1">Expedition CK06-06</strain>
    </source>
</reference>
<feature type="non-terminal residue" evidence="1">
    <location>
        <position position="78"/>
    </location>
</feature>
<evidence type="ECO:0000313" key="1">
    <source>
        <dbReference type="EMBL" id="GAH04158.1"/>
    </source>
</evidence>
<comment type="caution">
    <text evidence="1">The sequence shown here is derived from an EMBL/GenBank/DDBJ whole genome shotgun (WGS) entry which is preliminary data.</text>
</comment>
<sequence length="78" mass="8678">MSEDPQRGRHGKTAHQNLLKMASYKLLNEILGDDYLSVTIIREQSLDVKAHASIVGDKFGGMKILDAEQRMYADIACA</sequence>